<dbReference type="SMART" id="SM00222">
    <property type="entry name" value="Sec7"/>
    <property type="match status" value="1"/>
</dbReference>
<evidence type="ECO:0000256" key="1">
    <source>
        <dbReference type="ARBA" id="ARBA00004496"/>
    </source>
</evidence>
<dbReference type="InterPro" id="IPR035999">
    <property type="entry name" value="Sec7_dom_sf"/>
</dbReference>
<dbReference type="OrthoDB" id="430364at2759"/>
<dbReference type="PROSITE" id="PS50190">
    <property type="entry name" value="SEC7"/>
    <property type="match status" value="1"/>
</dbReference>
<dbReference type="Pfam" id="PF16453">
    <property type="entry name" value="IQ_SEC7_PH"/>
    <property type="match status" value="1"/>
</dbReference>
<dbReference type="SUPFAM" id="SSF48425">
    <property type="entry name" value="Sec7 domain"/>
    <property type="match status" value="1"/>
</dbReference>
<feature type="domain" description="SEC7" evidence="7">
    <location>
        <begin position="627"/>
        <end position="824"/>
    </location>
</feature>
<evidence type="ECO:0000256" key="6">
    <source>
        <dbReference type="SAM" id="MobiDB-lite"/>
    </source>
</evidence>
<gene>
    <name evidence="8" type="ORF">EWB00_000222</name>
</gene>
<dbReference type="PANTHER" id="PTHR10663:SF342">
    <property type="entry name" value="FI21420P1"/>
    <property type="match status" value="1"/>
</dbReference>
<evidence type="ECO:0000313" key="8">
    <source>
        <dbReference type="EMBL" id="TNN16673.1"/>
    </source>
</evidence>
<dbReference type="EMBL" id="SKCS01000108">
    <property type="protein sequence ID" value="TNN16673.1"/>
    <property type="molecule type" value="Genomic_DNA"/>
</dbReference>
<dbReference type="InterPro" id="IPR023394">
    <property type="entry name" value="Sec7_C_sf"/>
</dbReference>
<dbReference type="InterPro" id="IPR000904">
    <property type="entry name" value="Sec7_dom"/>
</dbReference>
<evidence type="ECO:0000259" key="7">
    <source>
        <dbReference type="PROSITE" id="PS50190"/>
    </source>
</evidence>
<name>A0A4Z2DJJ6_SCHJA</name>
<dbReference type="CDD" id="cd00171">
    <property type="entry name" value="Sec7"/>
    <property type="match status" value="1"/>
</dbReference>
<comment type="similarity">
    <text evidence="2">Belongs to the BRAG family.</text>
</comment>
<dbReference type="STRING" id="6182.A0A4Z2DJJ6"/>
<keyword evidence="9" id="KW-1185">Reference proteome</keyword>
<comment type="subcellular location">
    <subcellularLocation>
        <location evidence="1">Cytoplasm</location>
    </subcellularLocation>
</comment>
<feature type="region of interest" description="Disordered" evidence="6">
    <location>
        <begin position="1084"/>
        <end position="1103"/>
    </location>
</feature>
<protein>
    <submittedName>
        <fullName evidence="8">IQ motif and SEC7 domain-containing protein</fullName>
    </submittedName>
</protein>
<evidence type="ECO:0000256" key="5">
    <source>
        <dbReference type="ARBA" id="ARBA00023054"/>
    </source>
</evidence>
<dbReference type="AlphaFoldDB" id="A0A4Z2DJJ6"/>
<keyword evidence="3" id="KW-0963">Cytoplasm</keyword>
<dbReference type="FunFam" id="1.10.1000.11:FF:000002">
    <property type="entry name" value="Cytohesin 1"/>
    <property type="match status" value="1"/>
</dbReference>
<dbReference type="Pfam" id="PF01369">
    <property type="entry name" value="Sec7"/>
    <property type="match status" value="1"/>
</dbReference>
<dbReference type="Proteomes" id="UP000311919">
    <property type="component" value="Unassembled WGS sequence"/>
</dbReference>
<proteinExistence type="inferred from homology"/>
<dbReference type="PROSITE" id="PS50096">
    <property type="entry name" value="IQ"/>
    <property type="match status" value="1"/>
</dbReference>
<dbReference type="InterPro" id="IPR033742">
    <property type="entry name" value="IQSEC_PH"/>
</dbReference>
<dbReference type="InterPro" id="IPR011993">
    <property type="entry name" value="PH-like_dom_sf"/>
</dbReference>
<dbReference type="GO" id="GO:0030036">
    <property type="term" value="P:actin cytoskeleton organization"/>
    <property type="evidence" value="ECO:0007669"/>
    <property type="project" value="TreeGrafter"/>
</dbReference>
<dbReference type="Gene3D" id="1.10.1000.11">
    <property type="entry name" value="Arf Nucleotide-binding Site Opener,domain 2"/>
    <property type="match status" value="1"/>
</dbReference>
<organism evidence="8 9">
    <name type="scientific">Schistosoma japonicum</name>
    <name type="common">Blood fluke</name>
    <dbReference type="NCBI Taxonomy" id="6182"/>
    <lineage>
        <taxon>Eukaryota</taxon>
        <taxon>Metazoa</taxon>
        <taxon>Spiralia</taxon>
        <taxon>Lophotrochozoa</taxon>
        <taxon>Platyhelminthes</taxon>
        <taxon>Trematoda</taxon>
        <taxon>Digenea</taxon>
        <taxon>Strigeidida</taxon>
        <taxon>Schistosomatoidea</taxon>
        <taxon>Schistosomatidae</taxon>
        <taxon>Schistosoma</taxon>
    </lineage>
</organism>
<dbReference type="SUPFAM" id="SSF50729">
    <property type="entry name" value="PH domain-like"/>
    <property type="match status" value="1"/>
</dbReference>
<sequence>MTSESSRCDCILSFYSNNIMDPLNQYSTDYSCSVDRHTSDNSSNWIIDNPEKFLSWHHSRDYVESVPLRSEDDRNKSNSLHATCLSTEHIHQDLSDTGTCQKYIASTNLLNSFDSCAIADCVCSVATDQCQDSKITECNKCMKSQSYHHKHSYTSSGNIKSDVNSNTYPFVISNPCAIGDSCSLSDHNIRCDPNSSYADDCFDRMLPLQIELPSVCYDYGEDGSTKEIEEIESYYGGRLRAQRAARIIQNAYRDYRLRAEYARLRSEKGISRIIENNSSNLILGLSNNVDDLVIDRTYTDWSLEAAVSQIELQSSVPNGPLLTDDMHPKFHNNTSQYRTNSRAVNLPAVPPASNGLSSSNENPNVRKHNSGMCTMHSSRFSGPISSMNCNNLFHTPCEKLCSTSIKQLTLSNCPKAPFFSLPSHIVDPCSKIQTNNACEHCVSNHQANLARNIGGFSPNEIGSSMNEGLYFKKCCLPTSIPNPSSIQNNYFCIPAPSSAVQPQSTCNNSGYPVIPFPVGKVYKAPAVIPSCVPLSNDLLQLHSTQLVTNVPHVPVNQLESFHVKNNDSFQRQHSTHVPCRGQCCHLPCSCQLHLYHPYISHNTSRSSTYPTVTTPFPHRSFYISGLPNIQEKRRKRAYRIGLNIFNKYASFSFAAPTFLTKNGFLENSPQLIARFLLTRKGLSRVAIGEYLGNIKNEIAQLTTRQFIRQLNFQNKEVDEALRLLLGCFRTPGESQKIVHLLNEFQSAYVEQNASRVKSQFRNSDTVMILAYAIVMLHTDMYSPNVRPQSKMTREEFVRNLRGVDSGDDLDRDLLVGIYNRIKSQEMSVQPDHTDQVRKIQRHLTGPQKPLNLSIPQRRLVCYCRLYEVPDKNKRERSGAHQRELFLFNDLLLITKSVQKRRRDASVAYQVRMTIQLLGVKLVPFETEHHPNGLELLLPAKQMQTVDIHRDVPVNHPIVETPNGRVRILITLNTKTSSDRARLMEDLQECILEVTEMERLRREDVFRQNNQVHNCLGYKTRIDRPTESRHQMSLDQSSHTYSDHDITLSHMMCAPIACLMNSTEPKSSEQTKYVADSCHHYKLPDGQRLSGDSGLMADLEVPSS</sequence>
<evidence type="ECO:0000313" key="9">
    <source>
        <dbReference type="Proteomes" id="UP000311919"/>
    </source>
</evidence>
<dbReference type="PANTHER" id="PTHR10663">
    <property type="entry name" value="GUANYL-NUCLEOTIDE EXCHANGE FACTOR"/>
    <property type="match status" value="1"/>
</dbReference>
<dbReference type="Gene3D" id="2.30.29.30">
    <property type="entry name" value="Pleckstrin-homology domain (PH domain)/Phosphotyrosine-binding domain (PTB)"/>
    <property type="match status" value="1"/>
</dbReference>
<keyword evidence="5" id="KW-0175">Coiled coil</keyword>
<dbReference type="GO" id="GO:0032012">
    <property type="term" value="P:regulation of ARF protein signal transduction"/>
    <property type="evidence" value="ECO:0007669"/>
    <property type="project" value="InterPro"/>
</dbReference>
<dbReference type="CDD" id="cd13318">
    <property type="entry name" value="PH_IQSEC"/>
    <property type="match status" value="1"/>
</dbReference>
<evidence type="ECO:0000256" key="3">
    <source>
        <dbReference type="ARBA" id="ARBA00022490"/>
    </source>
</evidence>
<dbReference type="Gene3D" id="1.10.220.20">
    <property type="match status" value="1"/>
</dbReference>
<accession>A0A4Z2DJJ6</accession>
<keyword evidence="4" id="KW-0597">Phosphoprotein</keyword>
<evidence type="ECO:0000256" key="2">
    <source>
        <dbReference type="ARBA" id="ARBA00006248"/>
    </source>
</evidence>
<reference evidence="8 9" key="1">
    <citation type="submission" date="2019-03" db="EMBL/GenBank/DDBJ databases">
        <title>An improved genome assembly of the fluke Schistosoma japonicum.</title>
        <authorList>
            <person name="Hu W."/>
            <person name="Luo F."/>
            <person name="Yin M."/>
            <person name="Mo X."/>
            <person name="Sun C."/>
            <person name="Wu Q."/>
            <person name="Zhu B."/>
            <person name="Xiang M."/>
            <person name="Wang J."/>
            <person name="Wang Y."/>
            <person name="Zhang T."/>
            <person name="Xu B."/>
            <person name="Zheng H."/>
            <person name="Feng Z."/>
        </authorList>
    </citation>
    <scope>NUCLEOTIDE SEQUENCE [LARGE SCALE GENOMIC DNA]</scope>
    <source>
        <strain evidence="8">HuSjv2</strain>
        <tissue evidence="8">Worms</tissue>
    </source>
</reference>
<comment type="caution">
    <text evidence="8">The sequence shown here is derived from an EMBL/GenBank/DDBJ whole genome shotgun (WGS) entry which is preliminary data.</text>
</comment>
<evidence type="ECO:0000256" key="4">
    <source>
        <dbReference type="ARBA" id="ARBA00022553"/>
    </source>
</evidence>
<dbReference type="GO" id="GO:0005085">
    <property type="term" value="F:guanyl-nucleotide exchange factor activity"/>
    <property type="evidence" value="ECO:0007669"/>
    <property type="project" value="InterPro"/>
</dbReference>
<dbReference type="GO" id="GO:0005737">
    <property type="term" value="C:cytoplasm"/>
    <property type="evidence" value="ECO:0007669"/>
    <property type="project" value="UniProtKB-SubCell"/>
</dbReference>